<dbReference type="AlphaFoldDB" id="A0AAD1ADR8"/>
<sequence length="117" mass="12725">MRGVAGSVALTDAATAVEGQAGVQRLGRSERTTGHQLFELRKHGPSTPIRLAEQLRLNRTLVRRNLLALKQLGIIDIDPARSETDVRKRHFFINDTALAAILDTVQTLAADSGGRES</sequence>
<dbReference type="InterPro" id="IPR036388">
    <property type="entry name" value="WH-like_DNA-bd_sf"/>
</dbReference>
<dbReference type="Proteomes" id="UP000283946">
    <property type="component" value="Chromosome"/>
</dbReference>
<dbReference type="KEGG" id="ria:C7V51_11245"/>
<proteinExistence type="predicted"/>
<evidence type="ECO:0000313" key="1">
    <source>
        <dbReference type="EMBL" id="AZZ56387.1"/>
    </source>
</evidence>
<dbReference type="EMBL" id="CP028130">
    <property type="protein sequence ID" value="AZZ56387.1"/>
    <property type="molecule type" value="Genomic_DNA"/>
</dbReference>
<dbReference type="RefSeq" id="WP_104265558.1">
    <property type="nucleotide sequence ID" value="NZ_CP028130.1"/>
</dbReference>
<reference evidence="1 2" key="1">
    <citation type="submission" date="2018-03" db="EMBL/GenBank/DDBJ databases">
        <title>Bacteriophage NCPPB3778 and a type I-E CRISPR drive the evolution of the US Biological Select Agent, Rathayibacter toxicus.</title>
        <authorList>
            <person name="Davis E.W.II."/>
            <person name="Tabima J.F."/>
            <person name="Weisberg A.J."/>
            <person name="Dantas Lopes L."/>
            <person name="Wiseman M.S."/>
            <person name="Wiseman M.S."/>
            <person name="Pupko T."/>
            <person name="Belcher M.S."/>
            <person name="Sechler A.J."/>
            <person name="Tancos M.A."/>
            <person name="Schroeder B.K."/>
            <person name="Murray T.D."/>
            <person name="Luster D.G."/>
            <person name="Schneider W.L."/>
            <person name="Rogers E."/>
            <person name="Andreote F.D."/>
            <person name="Grunwald N.J."/>
            <person name="Putnam M.L."/>
            <person name="Chang J.H."/>
        </authorList>
    </citation>
    <scope>NUCLEOTIDE SEQUENCE [LARGE SCALE GENOMIC DNA]</scope>
    <source>
        <strain evidence="1 2">NCCPB 2253</strain>
    </source>
</reference>
<name>A0AAD1ADR8_9MICO</name>
<dbReference type="SUPFAM" id="SSF46785">
    <property type="entry name" value="Winged helix' DNA-binding domain"/>
    <property type="match status" value="1"/>
</dbReference>
<gene>
    <name evidence="1" type="ORF">C7V51_11245</name>
</gene>
<protein>
    <submittedName>
        <fullName evidence="1">Uncharacterized protein</fullName>
    </submittedName>
</protein>
<dbReference type="InterPro" id="IPR036390">
    <property type="entry name" value="WH_DNA-bd_sf"/>
</dbReference>
<accession>A0AAD1ADR8</accession>
<evidence type="ECO:0000313" key="2">
    <source>
        <dbReference type="Proteomes" id="UP000283946"/>
    </source>
</evidence>
<dbReference type="Gene3D" id="1.10.10.10">
    <property type="entry name" value="Winged helix-like DNA-binding domain superfamily/Winged helix DNA-binding domain"/>
    <property type="match status" value="1"/>
</dbReference>
<organism evidence="1 2">
    <name type="scientific">Rathayibacter iranicus</name>
    <dbReference type="NCBI Taxonomy" id="59737"/>
    <lineage>
        <taxon>Bacteria</taxon>
        <taxon>Bacillati</taxon>
        <taxon>Actinomycetota</taxon>
        <taxon>Actinomycetes</taxon>
        <taxon>Micrococcales</taxon>
        <taxon>Microbacteriaceae</taxon>
        <taxon>Rathayibacter</taxon>
    </lineage>
</organism>